<dbReference type="InterPro" id="IPR050218">
    <property type="entry name" value="LptD"/>
</dbReference>
<dbReference type="Proteomes" id="UP000601768">
    <property type="component" value="Unassembled WGS sequence"/>
</dbReference>
<dbReference type="AlphaFoldDB" id="A0A8J6M3H4"/>
<keyword evidence="3 4" id="KW-0998">Cell outer membrane</keyword>
<name>A0A8J6M3H4_9ALTE</name>
<evidence type="ECO:0000256" key="2">
    <source>
        <dbReference type="ARBA" id="ARBA00023136"/>
    </source>
</evidence>
<proteinExistence type="inferred from homology"/>
<sequence length="735" mass="84384" precursor="true">MNFNHLVILFVCCFSASSYAQQQQCPVPLDNAGLALRASGTGVEIKANETSVQQNKMAEFAGKVQIISDSAQIQAQHARIDKVTQQLNASGNIRFEDPQIRVSSDDVHLDFNSGELSLDKTAYEMVGINGRGEAGRIELSKERGIELQDVSFTTCPVGEEDWEMIASSIQLAPGDIWGTVTHARFYMMDVPVLYLPYFKFPVTEQRQSGVLFPKFSSSDSTGMSYEQPYYWNIAENYDATISPRAMVNRGVQLKTEFRYLTDKSQGQIDLEYMQHDRNQDSEEERYFYRFIHRSSFAKGWQLNININAISDDNYIVDLGSDFYNRADTHLYRNAGVAYRDDNLSFSAELRDFQLIGNHPDSYRALPELKLDYVEPLFNGLDFLLHSELTYFDSAEQTAPAATRFHIAPGLRYSVYENWGEFSAETTLLQTNYRQQDGDQYGLKDDVSRTISRSRLYGSMTFERDSSWFGSSKQTLEPKAQYLYTSYQDQTDIGLYDTTRLQNNFAGLFRGQEFTGLDRISDTNQLTLGLTTRLLDNKDEELIRFSLGQIFYLTDNRVLEAHKGTNRSALAGELDWRLGSKWFMHSEVQMDSETHKLDKSSLSFDYRLGEDKLIQISHRFVRELSNERIDQLGITASWPISQNWHWVGRWYKDMDSHRTIESYTGVQYESCCWSLQLVTQRYLNNRFDQNGLQQGNAFESGIALKFIFKGMGGGNTTRAMLNDGLFGYRQPYFLNE</sequence>
<evidence type="ECO:0000256" key="4">
    <source>
        <dbReference type="HAMAP-Rule" id="MF_01411"/>
    </source>
</evidence>
<keyword evidence="8" id="KW-1185">Reference proteome</keyword>
<evidence type="ECO:0000259" key="6">
    <source>
        <dbReference type="Pfam" id="PF04453"/>
    </source>
</evidence>
<organism evidence="7 8">
    <name type="scientific">Neptunicella marina</name>
    <dbReference type="NCBI Taxonomy" id="2125989"/>
    <lineage>
        <taxon>Bacteria</taxon>
        <taxon>Pseudomonadati</taxon>
        <taxon>Pseudomonadota</taxon>
        <taxon>Gammaproteobacteria</taxon>
        <taxon>Alteromonadales</taxon>
        <taxon>Alteromonadaceae</taxon>
        <taxon>Neptunicella</taxon>
    </lineage>
</organism>
<feature type="signal peptide" evidence="4">
    <location>
        <begin position="1"/>
        <end position="20"/>
    </location>
</feature>
<dbReference type="PANTHER" id="PTHR30189:SF1">
    <property type="entry name" value="LPS-ASSEMBLY PROTEIN LPTD"/>
    <property type="match status" value="1"/>
</dbReference>
<dbReference type="GO" id="GO:0009279">
    <property type="term" value="C:cell outer membrane"/>
    <property type="evidence" value="ECO:0007669"/>
    <property type="project" value="UniProtKB-SubCell"/>
</dbReference>
<dbReference type="Pfam" id="PF03968">
    <property type="entry name" value="LptD_N"/>
    <property type="match status" value="1"/>
</dbReference>
<reference evidence="7" key="2">
    <citation type="submission" date="2020-08" db="EMBL/GenBank/DDBJ databases">
        <authorList>
            <person name="Lai Q."/>
        </authorList>
    </citation>
    <scope>NUCLEOTIDE SEQUENCE</scope>
    <source>
        <strain evidence="7">S27-2</strain>
    </source>
</reference>
<evidence type="ECO:0000313" key="7">
    <source>
        <dbReference type="EMBL" id="MBC3765396.1"/>
    </source>
</evidence>
<comment type="subunit">
    <text evidence="4">Component of the lipopolysaccharide transport and assembly complex. Interacts with LptE and LptA.</text>
</comment>
<evidence type="ECO:0000259" key="5">
    <source>
        <dbReference type="Pfam" id="PF03968"/>
    </source>
</evidence>
<protein>
    <recommendedName>
        <fullName evidence="4">LPS-assembly protein LptD</fullName>
    </recommendedName>
</protein>
<feature type="domain" description="LptD C-terminal" evidence="6">
    <location>
        <begin position="284"/>
        <end position="643"/>
    </location>
</feature>
<evidence type="ECO:0000256" key="1">
    <source>
        <dbReference type="ARBA" id="ARBA00022729"/>
    </source>
</evidence>
<dbReference type="Gene3D" id="2.60.450.10">
    <property type="entry name" value="Lipopolysaccharide (LPS) transport protein A like domain"/>
    <property type="match status" value="1"/>
</dbReference>
<comment type="caution">
    <text evidence="7">The sequence shown here is derived from an EMBL/GenBank/DDBJ whole genome shotgun (WGS) entry which is preliminary data.</text>
</comment>
<feature type="domain" description="Organic solvent tolerance-like N-terminal" evidence="5">
    <location>
        <begin position="44"/>
        <end position="170"/>
    </location>
</feature>
<accession>A0A8J6M3H4</accession>
<reference evidence="7" key="1">
    <citation type="journal article" date="2018" name="Int. J. Syst. Evol. Microbiol.">
        <title>Neptunicella marina gen. nov., sp. nov., isolated from surface seawater.</title>
        <authorList>
            <person name="Liu X."/>
            <person name="Lai Q."/>
            <person name="Du Y."/>
            <person name="Zhang X."/>
            <person name="Liu Z."/>
            <person name="Sun F."/>
            <person name="Shao Z."/>
        </authorList>
    </citation>
    <scope>NUCLEOTIDE SEQUENCE</scope>
    <source>
        <strain evidence="7">S27-2</strain>
    </source>
</reference>
<feature type="chain" id="PRO_5035349180" description="LPS-assembly protein LptD" evidence="4">
    <location>
        <begin position="21"/>
        <end position="735"/>
    </location>
</feature>
<keyword evidence="2 4" id="KW-0472">Membrane</keyword>
<evidence type="ECO:0000256" key="3">
    <source>
        <dbReference type="ARBA" id="ARBA00023237"/>
    </source>
</evidence>
<dbReference type="GO" id="GO:0043165">
    <property type="term" value="P:Gram-negative-bacterium-type cell outer membrane assembly"/>
    <property type="evidence" value="ECO:0007669"/>
    <property type="project" value="UniProtKB-UniRule"/>
</dbReference>
<keyword evidence="1 4" id="KW-0732">Signal</keyword>
<dbReference type="Pfam" id="PF04453">
    <property type="entry name" value="LptD"/>
    <property type="match status" value="1"/>
</dbReference>
<comment type="subcellular location">
    <subcellularLocation>
        <location evidence="4">Cell outer membrane</location>
    </subcellularLocation>
</comment>
<dbReference type="GO" id="GO:0015920">
    <property type="term" value="P:lipopolysaccharide transport"/>
    <property type="evidence" value="ECO:0007669"/>
    <property type="project" value="InterPro"/>
</dbReference>
<comment type="similarity">
    <text evidence="4">Belongs to the LptD family.</text>
</comment>
<comment type="caution">
    <text evidence="4">Lacks conserved residue(s) required for the propagation of feature annotation.</text>
</comment>
<dbReference type="InterPro" id="IPR007543">
    <property type="entry name" value="LptD_C"/>
</dbReference>
<dbReference type="EMBL" id="JACNEP010000003">
    <property type="protein sequence ID" value="MBC3765396.1"/>
    <property type="molecule type" value="Genomic_DNA"/>
</dbReference>
<evidence type="ECO:0000313" key="8">
    <source>
        <dbReference type="Proteomes" id="UP000601768"/>
    </source>
</evidence>
<dbReference type="PANTHER" id="PTHR30189">
    <property type="entry name" value="LPS-ASSEMBLY PROTEIN"/>
    <property type="match status" value="1"/>
</dbReference>
<dbReference type="GO" id="GO:1990351">
    <property type="term" value="C:transporter complex"/>
    <property type="evidence" value="ECO:0007669"/>
    <property type="project" value="TreeGrafter"/>
</dbReference>
<dbReference type="InterPro" id="IPR005653">
    <property type="entry name" value="OstA-like_N"/>
</dbReference>
<dbReference type="InterPro" id="IPR020889">
    <property type="entry name" value="LipoPS_assembly_LptD"/>
</dbReference>
<dbReference type="HAMAP" id="MF_01411">
    <property type="entry name" value="LPS_assembly_LptD"/>
    <property type="match status" value="1"/>
</dbReference>
<comment type="function">
    <text evidence="4">Together with LptE, is involved in the assembly of lipopolysaccharide (LPS) at the surface of the outer membrane.</text>
</comment>
<gene>
    <name evidence="4 7" type="primary">lptD</name>
    <name evidence="7" type="ORF">H8B19_05875</name>
</gene>